<name>A0ABP1RMR7_9HEXA</name>
<protein>
    <recommendedName>
        <fullName evidence="4">F-box domain-containing protein</fullName>
    </recommendedName>
</protein>
<dbReference type="SUPFAM" id="SSF52047">
    <property type="entry name" value="RNI-like"/>
    <property type="match status" value="1"/>
</dbReference>
<feature type="compositionally biased region" description="Polar residues" evidence="1">
    <location>
        <begin position="18"/>
        <end position="28"/>
    </location>
</feature>
<accession>A0ABP1RMR7</accession>
<comment type="caution">
    <text evidence="2">The sequence shown here is derived from an EMBL/GenBank/DDBJ whole genome shotgun (WGS) entry which is preliminary data.</text>
</comment>
<sequence>MYKRLRSSKLLPVEAPTPQGSMQRQDGNVNNPLLQYPVLKNLFEANILNTMDLKNARLVCKEWAKASLDRWRKEATLTLTDNAPPSPDDNSASSSKDGLALSEFLEMINTPGDPFHLLETKGFRKYNVKFSQDLCFSQPEKRIFWEKIGPLITHLQISKSRISSVEDLAGILFKHLPNLESFIYKNDFPLDTEDLPYPVDKYEMTLPWNWDEQLRPLDSQILKKLTKLDITLKSECFPFSWAYFFARVPNIKELKLQSFPDYVYILPGGQELNELFSFFRSLQSVRETLGLNYFSLLSKLDLFEVYDERLNIFPMAILSLLRDLRLPLTFLAFDISCSTSLLAFPEILKLHSDTLETLKVFRSKCIRSIPREFPYGVDLPHLKELHLSGPIFKNLNFLKKLPKLRHLELDYCCILFKYFTGNFSRGVYKNVVLPRIETLWLSQEVCGRETVKGLKRLMANLKKLKIGLGNQGFAEVCNTWKHLETLYVDPNFVTESAILGSVGGRKYSVPNITDLKELTTFAMGWEPGMTKGQLTSNSIVDGILACEKLKHVLIAAQPRASHKVREMLTSKFPQNGSWSKTLSFRIGV</sequence>
<proteinExistence type="predicted"/>
<keyword evidence="3" id="KW-1185">Reference proteome</keyword>
<organism evidence="2 3">
    <name type="scientific">Orchesella dallaii</name>
    <dbReference type="NCBI Taxonomy" id="48710"/>
    <lineage>
        <taxon>Eukaryota</taxon>
        <taxon>Metazoa</taxon>
        <taxon>Ecdysozoa</taxon>
        <taxon>Arthropoda</taxon>
        <taxon>Hexapoda</taxon>
        <taxon>Collembola</taxon>
        <taxon>Entomobryomorpha</taxon>
        <taxon>Entomobryoidea</taxon>
        <taxon>Orchesellidae</taxon>
        <taxon>Orchesellinae</taxon>
        <taxon>Orchesella</taxon>
    </lineage>
</organism>
<dbReference type="Gene3D" id="3.80.10.10">
    <property type="entry name" value="Ribonuclease Inhibitor"/>
    <property type="match status" value="1"/>
</dbReference>
<evidence type="ECO:0000313" key="3">
    <source>
        <dbReference type="Proteomes" id="UP001642540"/>
    </source>
</evidence>
<feature type="region of interest" description="Disordered" evidence="1">
    <location>
        <begin position="1"/>
        <end position="28"/>
    </location>
</feature>
<evidence type="ECO:0000256" key="1">
    <source>
        <dbReference type="SAM" id="MobiDB-lite"/>
    </source>
</evidence>
<reference evidence="2 3" key="1">
    <citation type="submission" date="2024-08" db="EMBL/GenBank/DDBJ databases">
        <authorList>
            <person name="Cucini C."/>
            <person name="Frati F."/>
        </authorList>
    </citation>
    <scope>NUCLEOTIDE SEQUENCE [LARGE SCALE GENOMIC DNA]</scope>
</reference>
<evidence type="ECO:0000313" key="2">
    <source>
        <dbReference type="EMBL" id="CAL8131096.1"/>
    </source>
</evidence>
<evidence type="ECO:0008006" key="4">
    <source>
        <dbReference type="Google" id="ProtNLM"/>
    </source>
</evidence>
<dbReference type="Proteomes" id="UP001642540">
    <property type="component" value="Unassembled WGS sequence"/>
</dbReference>
<gene>
    <name evidence="2" type="ORF">ODALV1_LOCUS24029</name>
</gene>
<dbReference type="EMBL" id="CAXLJM020000086">
    <property type="protein sequence ID" value="CAL8131096.1"/>
    <property type="molecule type" value="Genomic_DNA"/>
</dbReference>
<dbReference type="InterPro" id="IPR032675">
    <property type="entry name" value="LRR_dom_sf"/>
</dbReference>